<dbReference type="InterPro" id="IPR009409">
    <property type="entry name" value="DUF1059"/>
</dbReference>
<comment type="caution">
    <text evidence="1">The sequence shown here is derived from an EMBL/GenBank/DDBJ whole genome shotgun (WGS) entry which is preliminary data.</text>
</comment>
<dbReference type="Pfam" id="PF06348">
    <property type="entry name" value="DUF1059"/>
    <property type="match status" value="1"/>
</dbReference>
<name>L9UL78_NATMM</name>
<reference evidence="1 2" key="1">
    <citation type="journal article" date="2014" name="PLoS Genet.">
        <title>Phylogenetically driven sequencing of extremely halophilic archaea reveals strategies for static and dynamic osmo-response.</title>
        <authorList>
            <person name="Becker E.A."/>
            <person name="Seitzer P.M."/>
            <person name="Tritt A."/>
            <person name="Larsen D."/>
            <person name="Krusor M."/>
            <person name="Yao A.I."/>
            <person name="Wu D."/>
            <person name="Madern D."/>
            <person name="Eisen J.A."/>
            <person name="Darling A.E."/>
            <person name="Facciotti M.T."/>
        </authorList>
    </citation>
    <scope>NUCLEOTIDE SEQUENCE [LARGE SCALE GENOMIC DNA]</scope>
    <source>
        <strain evidence="2">ATCC 43099 / DSM 3394 / CCM 3739 / CIP 104546 / IAM 13178 / JCM 8861 / NBRC 102185 / NCIMB 2190 / MS3</strain>
    </source>
</reference>
<dbReference type="EMBL" id="AOHS01000057">
    <property type="protein sequence ID" value="ELY24943.1"/>
    <property type="molecule type" value="Genomic_DNA"/>
</dbReference>
<gene>
    <name evidence="1" type="ORF">C500_18493</name>
</gene>
<sequence>MRVSVVSTLARREPMTANVHDEETTTALQVACDTAVSGCVFTMRTEENDRERLLEITRDHVAEQHGKDYTLEEIEEQHVETVDVSTDGHDH</sequence>
<dbReference type="PATRIC" id="fig|547559.17.peg.3644"/>
<evidence type="ECO:0000313" key="2">
    <source>
        <dbReference type="Proteomes" id="UP000011543"/>
    </source>
</evidence>
<proteinExistence type="predicted"/>
<dbReference type="Proteomes" id="UP000011543">
    <property type="component" value="Unassembled WGS sequence"/>
</dbReference>
<dbReference type="AlphaFoldDB" id="L9UL78"/>
<protein>
    <recommendedName>
        <fullName evidence="3">DUF1059 domain-containing protein</fullName>
    </recommendedName>
</protein>
<evidence type="ECO:0000313" key="1">
    <source>
        <dbReference type="EMBL" id="ELY24943.1"/>
    </source>
</evidence>
<evidence type="ECO:0008006" key="3">
    <source>
        <dbReference type="Google" id="ProtNLM"/>
    </source>
</evidence>
<accession>L9UL78</accession>
<organism evidence="1 2">
    <name type="scientific">Natrialba magadii (strain ATCC 43099 / DSM 3394 / CCM 3739 / CIP 104546 / IAM 13178 / JCM 8861 / NBRC 102185 / NCIMB 2190 / MS3)</name>
    <name type="common">Natronobacterium magadii</name>
    <dbReference type="NCBI Taxonomy" id="547559"/>
    <lineage>
        <taxon>Archaea</taxon>
        <taxon>Methanobacteriati</taxon>
        <taxon>Methanobacteriota</taxon>
        <taxon>Stenosarchaea group</taxon>
        <taxon>Halobacteria</taxon>
        <taxon>Halobacteriales</taxon>
        <taxon>Natrialbaceae</taxon>
        <taxon>Natrialba</taxon>
    </lineage>
</organism>